<evidence type="ECO:0000313" key="2">
    <source>
        <dbReference type="Proteomes" id="UP001203665"/>
    </source>
</evidence>
<dbReference type="RefSeq" id="WP_251611921.1">
    <property type="nucleotide sequence ID" value="NZ_JAMQJY010000009.1"/>
</dbReference>
<dbReference type="Proteomes" id="UP001203665">
    <property type="component" value="Unassembled WGS sequence"/>
</dbReference>
<evidence type="ECO:0000313" key="1">
    <source>
        <dbReference type="EMBL" id="MCM2678031.1"/>
    </source>
</evidence>
<proteinExistence type="predicted"/>
<sequence length="136" mass="15367">MDKKKLVFFFLLVISFILVGCSIENDNSVSPPTVEEIITKNPDADIFMFRGVIYEANIDWIDELTLIKGEKIGEITEQAVDDHYKYKDGMANKLSVGAIIYEVEESSARENNTYGNGVVIVDDHGEQKYYMANMEG</sequence>
<dbReference type="PROSITE" id="PS51257">
    <property type="entry name" value="PROKAR_LIPOPROTEIN"/>
    <property type="match status" value="1"/>
</dbReference>
<dbReference type="EMBL" id="JAMQJY010000009">
    <property type="protein sequence ID" value="MCM2678031.1"/>
    <property type="molecule type" value="Genomic_DNA"/>
</dbReference>
<protein>
    <submittedName>
        <fullName evidence="1">Uncharacterized protein</fullName>
    </submittedName>
</protein>
<reference evidence="1" key="1">
    <citation type="submission" date="2022-06" db="EMBL/GenBank/DDBJ databases">
        <title>Alkalicoccobacillus porphyridii sp. nov., isolated from a marine red alga, Porphyridium purpureum and reclassification of Shouchella plakortidis and Shouchella gibsonii as Alkalicoccobacillus plakortidis comb. nov. and Alkalicoccobacillus gibsonii comb. nov.</title>
        <authorList>
            <person name="Kim K.H."/>
            <person name="Lee J.K."/>
            <person name="Han D.M."/>
            <person name="Baek J.H."/>
            <person name="Jeon C.O."/>
        </authorList>
    </citation>
    <scope>NUCLEOTIDE SEQUENCE</scope>
    <source>
        <strain evidence="1">DSM 19153</strain>
    </source>
</reference>
<comment type="caution">
    <text evidence="1">The sequence shown here is derived from an EMBL/GenBank/DDBJ whole genome shotgun (WGS) entry which is preliminary data.</text>
</comment>
<organism evidence="1 2">
    <name type="scientific">Alkalicoccobacillus plakortidis</name>
    <dbReference type="NCBI Taxonomy" id="444060"/>
    <lineage>
        <taxon>Bacteria</taxon>
        <taxon>Bacillati</taxon>
        <taxon>Bacillota</taxon>
        <taxon>Bacilli</taxon>
        <taxon>Bacillales</taxon>
        <taxon>Bacillaceae</taxon>
        <taxon>Alkalicoccobacillus</taxon>
    </lineage>
</organism>
<gene>
    <name evidence="1" type="ORF">NDM98_23255</name>
</gene>
<name>A0ABT0XQ44_9BACI</name>
<accession>A0ABT0XQ44</accession>
<keyword evidence="2" id="KW-1185">Reference proteome</keyword>